<reference evidence="1 2" key="2">
    <citation type="submission" date="2016-07" db="EMBL/GenBank/DDBJ databases">
        <title>Whole genome sequeicing and characterization of Enterobacter phage Arya isolated from the termite gut.</title>
        <authorList>
            <person name="Tikhe C."/>
            <person name="Husseneder C."/>
        </authorList>
    </citation>
    <scope>NUCLEOTIDE SEQUENCE [LARGE SCALE GENOMIC DNA]</scope>
</reference>
<accession>A0A193GYQ3</accession>
<dbReference type="Proteomes" id="UP000201689">
    <property type="component" value="Segment"/>
</dbReference>
<dbReference type="KEGG" id="vg:29064945"/>
<dbReference type="GeneID" id="29064945"/>
<gene>
    <name evidence="1" type="ORF">BI096_gp59</name>
</gene>
<dbReference type="OrthoDB" id="16275at10239"/>
<organism evidence="1 2">
    <name type="scientific">Enterobacter phage Arya</name>
    <dbReference type="NCBI Taxonomy" id="1864622"/>
    <lineage>
        <taxon>Viruses</taxon>
        <taxon>Duplodnaviria</taxon>
        <taxon>Heunggongvirae</taxon>
        <taxon>Uroviricota</taxon>
        <taxon>Caudoviricetes</taxon>
        <taxon>Iiscvirinae</taxon>
        <taxon>Aryavirus</taxon>
        <taxon>Aryavirus arya</taxon>
    </lineage>
</organism>
<evidence type="ECO:0000313" key="1">
    <source>
        <dbReference type="EMBL" id="ANN86146.1"/>
    </source>
</evidence>
<proteinExistence type="predicted"/>
<evidence type="ECO:0000313" key="2">
    <source>
        <dbReference type="Proteomes" id="UP000201689"/>
    </source>
</evidence>
<keyword evidence="2" id="KW-1185">Reference proteome</keyword>
<sequence length="138" mass="14929">MNVDGYGRLANVLERAFDQAAVGKGAERHADNKPFHQQPMQLIADRRGVGFILGQADKKSEEAQGMANRGQVDAAVRELLGAIVYLAGAVIWLERHGQPVAGNDNEQPRDCCPVCQHVDGHHHDKCTAAPGRFGVHDG</sequence>
<dbReference type="RefSeq" id="YP_009284302.1">
    <property type="nucleotide sequence ID" value="NC_031048.1"/>
</dbReference>
<name>A0A193GYQ3_9CAUD</name>
<dbReference type="EMBL" id="KX231828">
    <property type="protein sequence ID" value="ANN86146.1"/>
    <property type="molecule type" value="Genomic_DNA"/>
</dbReference>
<reference evidence="1 2" key="1">
    <citation type="submission" date="2016-05" db="EMBL/GenBank/DDBJ databases">
        <authorList>
            <person name="Lavstsen T."/>
            <person name="Jespersen J.S."/>
        </authorList>
    </citation>
    <scope>NUCLEOTIDE SEQUENCE [LARGE SCALE GENOMIC DNA]</scope>
</reference>
<protein>
    <submittedName>
        <fullName evidence="1">Uncharacterized protein</fullName>
    </submittedName>
</protein>